<proteinExistence type="predicted"/>
<organism evidence="2">
    <name type="scientific">Anguilla anguilla</name>
    <name type="common">European freshwater eel</name>
    <name type="synonym">Muraena anguilla</name>
    <dbReference type="NCBI Taxonomy" id="7936"/>
    <lineage>
        <taxon>Eukaryota</taxon>
        <taxon>Metazoa</taxon>
        <taxon>Chordata</taxon>
        <taxon>Craniata</taxon>
        <taxon>Vertebrata</taxon>
        <taxon>Euteleostomi</taxon>
        <taxon>Actinopterygii</taxon>
        <taxon>Neopterygii</taxon>
        <taxon>Teleostei</taxon>
        <taxon>Anguilliformes</taxon>
        <taxon>Anguillidae</taxon>
        <taxon>Anguilla</taxon>
    </lineage>
</organism>
<evidence type="ECO:0000256" key="1">
    <source>
        <dbReference type="SAM" id="MobiDB-lite"/>
    </source>
</evidence>
<reference evidence="2" key="1">
    <citation type="submission" date="2014-11" db="EMBL/GenBank/DDBJ databases">
        <authorList>
            <person name="Amaro Gonzalez C."/>
        </authorList>
    </citation>
    <scope>NUCLEOTIDE SEQUENCE</scope>
</reference>
<feature type="region of interest" description="Disordered" evidence="1">
    <location>
        <begin position="1"/>
        <end position="34"/>
    </location>
</feature>
<evidence type="ECO:0000313" key="2">
    <source>
        <dbReference type="EMBL" id="JAH93140.1"/>
    </source>
</evidence>
<dbReference type="AlphaFoldDB" id="A0A0E9WUC5"/>
<protein>
    <submittedName>
        <fullName evidence="2">Uncharacterized protein</fullName>
    </submittedName>
</protein>
<accession>A0A0E9WUC5</accession>
<reference evidence="2" key="2">
    <citation type="journal article" date="2015" name="Fish Shellfish Immunol.">
        <title>Early steps in the European eel (Anguilla anguilla)-Vibrio vulnificus interaction in the gills: Role of the RtxA13 toxin.</title>
        <authorList>
            <person name="Callol A."/>
            <person name="Pajuelo D."/>
            <person name="Ebbesson L."/>
            <person name="Teles M."/>
            <person name="MacKenzie S."/>
            <person name="Amaro C."/>
        </authorList>
    </citation>
    <scope>NUCLEOTIDE SEQUENCE</scope>
</reference>
<dbReference type="EMBL" id="GBXM01015437">
    <property type="protein sequence ID" value="JAH93140.1"/>
    <property type="molecule type" value="Transcribed_RNA"/>
</dbReference>
<name>A0A0E9WUC5_ANGAN</name>
<sequence>MKRKRRMKKAGQGSGAPVCCHRSSSVRTRRTVKSSGPLVETATWTQMPNGGKNFCDIRYQ</sequence>